<evidence type="ECO:0000313" key="2">
    <source>
        <dbReference type="Proteomes" id="UP000325579"/>
    </source>
</evidence>
<dbReference type="Proteomes" id="UP000325579">
    <property type="component" value="Unassembled WGS sequence"/>
</dbReference>
<dbReference type="EMBL" id="ML736750">
    <property type="protein sequence ID" value="KAE8407077.1"/>
    <property type="molecule type" value="Genomic_DNA"/>
</dbReference>
<dbReference type="RefSeq" id="XP_031944396.1">
    <property type="nucleotide sequence ID" value="XM_032081240.1"/>
</dbReference>
<protein>
    <submittedName>
        <fullName evidence="1">Uncharacterized protein</fullName>
    </submittedName>
</protein>
<gene>
    <name evidence="1" type="ORF">BDV37DRAFT_241870</name>
</gene>
<name>A0A5N7DKU9_9EURO</name>
<keyword evidence="2" id="KW-1185">Reference proteome</keyword>
<reference evidence="1 2" key="1">
    <citation type="submission" date="2019-04" db="EMBL/GenBank/DDBJ databases">
        <authorList>
            <consortium name="DOE Joint Genome Institute"/>
            <person name="Mondo S."/>
            <person name="Kjaerbolling I."/>
            <person name="Vesth T."/>
            <person name="Frisvad J.C."/>
            <person name="Nybo J.L."/>
            <person name="Theobald S."/>
            <person name="Kildgaard S."/>
            <person name="Isbrandt T."/>
            <person name="Kuo A."/>
            <person name="Sato A."/>
            <person name="Lyhne E.K."/>
            <person name="Kogle M.E."/>
            <person name="Wiebenga A."/>
            <person name="Kun R.S."/>
            <person name="Lubbers R.J."/>
            <person name="Makela M.R."/>
            <person name="Barry K."/>
            <person name="Chovatia M."/>
            <person name="Clum A."/>
            <person name="Daum C."/>
            <person name="Haridas S."/>
            <person name="He G."/>
            <person name="LaButti K."/>
            <person name="Lipzen A."/>
            <person name="Riley R."/>
            <person name="Salamov A."/>
            <person name="Simmons B.A."/>
            <person name="Magnuson J.K."/>
            <person name="Henrissat B."/>
            <person name="Mortensen U.H."/>
            <person name="Larsen T.O."/>
            <person name="Devries R.P."/>
            <person name="Grigoriev I.V."/>
            <person name="Machida M."/>
            <person name="Baker S.E."/>
            <person name="Andersen M.R."/>
            <person name="Cantor M.N."/>
            <person name="Hua S.X."/>
        </authorList>
    </citation>
    <scope>NUCLEOTIDE SEQUENCE [LARGE SCALE GENOMIC DNA]</scope>
    <source>
        <strain evidence="1 2">CBS 119388</strain>
    </source>
</reference>
<dbReference type="GeneID" id="43665931"/>
<dbReference type="AlphaFoldDB" id="A0A5N7DKU9"/>
<accession>A0A5N7DKU9</accession>
<proteinExistence type="predicted"/>
<organism evidence="1 2">
    <name type="scientific">Aspergillus pseudonomiae</name>
    <dbReference type="NCBI Taxonomy" id="1506151"/>
    <lineage>
        <taxon>Eukaryota</taxon>
        <taxon>Fungi</taxon>
        <taxon>Dikarya</taxon>
        <taxon>Ascomycota</taxon>
        <taxon>Pezizomycotina</taxon>
        <taxon>Eurotiomycetes</taxon>
        <taxon>Eurotiomycetidae</taxon>
        <taxon>Eurotiales</taxon>
        <taxon>Aspergillaceae</taxon>
        <taxon>Aspergillus</taxon>
        <taxon>Aspergillus subgen. Circumdati</taxon>
    </lineage>
</organism>
<evidence type="ECO:0000313" key="1">
    <source>
        <dbReference type="EMBL" id="KAE8407077.1"/>
    </source>
</evidence>
<sequence>MITVGAPGIKSQPRSGNRILVAWHRRYTAYAATYRDCMRIMVTTSDNAATSAGGWQGGPNLGDFEAPSGRRGLGQYSDMIGGLVEWSSGMGLQSLHRAPWKYEPAPIKSHVTSLSLGDHVWGKRYSKPKYRGAIGSMPPAIRGMVRLLTF</sequence>